<dbReference type="SUPFAM" id="SSF51735">
    <property type="entry name" value="NAD(P)-binding Rossmann-fold domains"/>
    <property type="match status" value="1"/>
</dbReference>
<reference evidence="2 3" key="1">
    <citation type="journal article" date="2021" name="Int. J. Syst. Evol. Microbiol.">
        <title>Reticulibacter mediterranei gen. nov., sp. nov., within the new family Reticulibacteraceae fam. nov., and Ktedonospora formicarum gen. nov., sp. nov., Ktedonobacter robiniae sp. nov., Dictyobacter formicarum sp. nov. and Dictyobacter arantiisoli sp. nov., belonging to the class Ktedonobacteria.</title>
        <authorList>
            <person name="Yabe S."/>
            <person name="Zheng Y."/>
            <person name="Wang C.M."/>
            <person name="Sakai Y."/>
            <person name="Abe K."/>
            <person name="Yokota A."/>
            <person name="Donadio S."/>
            <person name="Cavaletti L."/>
            <person name="Monciardini P."/>
        </authorList>
    </citation>
    <scope>NUCLEOTIDE SEQUENCE [LARGE SCALE GENOMIC DNA]</scope>
    <source>
        <strain evidence="2 3">SOSP1-30</strain>
    </source>
</reference>
<dbReference type="Proteomes" id="UP000654345">
    <property type="component" value="Unassembled WGS sequence"/>
</dbReference>
<dbReference type="Pfam" id="PF05368">
    <property type="entry name" value="NmrA"/>
    <property type="match status" value="1"/>
</dbReference>
<proteinExistence type="predicted"/>
<feature type="domain" description="NmrA-like" evidence="1">
    <location>
        <begin position="2"/>
        <end position="282"/>
    </location>
</feature>
<dbReference type="RefSeq" id="WP_201370094.1">
    <property type="nucleotide sequence ID" value="NZ_BNJG01000001.1"/>
</dbReference>
<organism evidence="2 3">
    <name type="scientific">Ktedonobacter robiniae</name>
    <dbReference type="NCBI Taxonomy" id="2778365"/>
    <lineage>
        <taxon>Bacteria</taxon>
        <taxon>Bacillati</taxon>
        <taxon>Chloroflexota</taxon>
        <taxon>Ktedonobacteria</taxon>
        <taxon>Ktedonobacterales</taxon>
        <taxon>Ktedonobacteraceae</taxon>
        <taxon>Ktedonobacter</taxon>
    </lineage>
</organism>
<dbReference type="EMBL" id="BNJG01000001">
    <property type="protein sequence ID" value="GHO53244.1"/>
    <property type="molecule type" value="Genomic_DNA"/>
</dbReference>
<protein>
    <submittedName>
        <fullName evidence="2">NAD(P)-dependent oxidoreductase</fullName>
    </submittedName>
</protein>
<evidence type="ECO:0000313" key="3">
    <source>
        <dbReference type="Proteomes" id="UP000654345"/>
    </source>
</evidence>
<evidence type="ECO:0000259" key="1">
    <source>
        <dbReference type="Pfam" id="PF05368"/>
    </source>
</evidence>
<dbReference type="Gene3D" id="3.90.25.10">
    <property type="entry name" value="UDP-galactose 4-epimerase, domain 1"/>
    <property type="match status" value="1"/>
</dbReference>
<comment type="caution">
    <text evidence="2">The sequence shown here is derived from an EMBL/GenBank/DDBJ whole genome shotgun (WGS) entry which is preliminary data.</text>
</comment>
<accession>A0ABQ3UKL7</accession>
<dbReference type="InterPro" id="IPR008030">
    <property type="entry name" value="NmrA-like"/>
</dbReference>
<dbReference type="PANTHER" id="PTHR43162">
    <property type="match status" value="1"/>
</dbReference>
<gene>
    <name evidence="2" type="ORF">KSB_17190</name>
</gene>
<dbReference type="InterPro" id="IPR036291">
    <property type="entry name" value="NAD(P)-bd_dom_sf"/>
</dbReference>
<dbReference type="CDD" id="cd05269">
    <property type="entry name" value="TMR_SDR_a"/>
    <property type="match status" value="1"/>
</dbReference>
<sequence>MILVTGATGLSGSAVIREFAQQKAPVRALVRNRANAQALEALPTVEVVEGDMLRPETLGAALRDVDRVLMISSASKRMVQTQCMFIDEARQAGVRHIVKLSGKESGIGFNPNHFRSTWEHEHIEDYLEHSGLAWTHLRPSQFMQFYLPPAPTAVNVAKNALLIPMENARLSPVDVEDIAKVAFALLHSEGHEGKSYDMTGPEALTMAEVAEQISQAIGKPFRYVNIPLEEMRQAWLAAGIPAERVDTISEVLSERIRCVDSRVTLDTHKMFGVSPTTFAEFARRNAAVFRGKTMPL</sequence>
<keyword evidence="3" id="KW-1185">Reference proteome</keyword>
<dbReference type="PANTHER" id="PTHR43162:SF1">
    <property type="entry name" value="PRESTALK A DIFFERENTIATION PROTEIN A"/>
    <property type="match status" value="1"/>
</dbReference>
<name>A0ABQ3UKL7_9CHLR</name>
<dbReference type="InterPro" id="IPR051604">
    <property type="entry name" value="Ergot_Alk_Oxidoreductase"/>
</dbReference>
<dbReference type="Gene3D" id="3.40.50.720">
    <property type="entry name" value="NAD(P)-binding Rossmann-like Domain"/>
    <property type="match status" value="1"/>
</dbReference>
<evidence type="ECO:0000313" key="2">
    <source>
        <dbReference type="EMBL" id="GHO53244.1"/>
    </source>
</evidence>